<sequence length="769" mass="87852">MFFPGTVRFSRNILLHKKLHDFLNHFIHYRYIRFPDGTLFDGGRIIYSENELPNITETGVEQNAEFVDSISLERRKIRYKIMLTKIQDTGDIVEFLERPNGRTVCSLQDSLRILDCAVKLACDGPFVCLGRMAIFDKKATKTIFSKLLQIHRGFIMTIRPQWKLRINIDMTFKAFFPSGNLADILYEKYGDDICRYPEEIKKDISGIKLKSPEIYQTKPGDPLHPRIFTAHGVSRLSASQLVISDINKSVQQYFQEKYKLQLKYPYLPCIKIKKDRDDFYPMELLEVTPFQNPKDTSDLAAEVIRCSAVKPGERFKELENFCRQQLLRGPALLHRYGMSVIGQMQTVNGRELPVPSADFGNGYKELERGKWFVDRFYSPASVRGTIRFVVIAVPPCRQDDDARKRLAANLVREGQSKGLHLQSMGDFGLVPEAVAKKLNDLSMQVDLCIFVLGDRLSYSKIKVLGDIKLGVRTQCIQSSTLKKRGVISNLLLKINIKLGGINWVLQPFDNNEHIMVFGADVTHPSPKGTHLRRSVGAVTGSLSSDLMQYRAIIFQQATKRPQQIAINEVIEDMKSIVMELLQDYGRRNNGPPTRLIFYRDGVSEGQFEKVAVEELYGIQRACAEVFNKEIPVTFIVVQKRHHIRLKPQNNGNNVAPGTVVDTEITMKSEFDFYLCSHEGIQGTSKPAHYRVLYDDNNYRSDALQLFTFALCHAYARCSRSVSYPAPTYYSHLAAFRGRDWLASNENEASLIQDGRFKVHQKQLGSLFFC</sequence>
<accession>A0A8E0VFE4</accession>
<evidence type="ECO:0000259" key="1">
    <source>
        <dbReference type="PROSITE" id="PS50821"/>
    </source>
</evidence>
<dbReference type="Pfam" id="PF02170">
    <property type="entry name" value="PAZ"/>
    <property type="match status" value="1"/>
</dbReference>
<dbReference type="PANTHER" id="PTHR22891">
    <property type="entry name" value="EUKARYOTIC TRANSLATION INITIATION FACTOR 2C"/>
    <property type="match status" value="1"/>
</dbReference>
<dbReference type="EMBL" id="LUCM01010870">
    <property type="protein sequence ID" value="KAA0184842.1"/>
    <property type="molecule type" value="Genomic_DNA"/>
</dbReference>
<keyword evidence="3" id="KW-0396">Initiation factor</keyword>
<evidence type="ECO:0000313" key="4">
    <source>
        <dbReference type="Proteomes" id="UP000728185"/>
    </source>
</evidence>
<proteinExistence type="predicted"/>
<feature type="domain" description="PAZ" evidence="1">
    <location>
        <begin position="188"/>
        <end position="289"/>
    </location>
</feature>
<dbReference type="InterPro" id="IPR036397">
    <property type="entry name" value="RNaseH_sf"/>
</dbReference>
<gene>
    <name evidence="3" type="ORF">FBUS_08304</name>
</gene>
<dbReference type="SUPFAM" id="SSF53098">
    <property type="entry name" value="Ribonuclease H-like"/>
    <property type="match status" value="1"/>
</dbReference>
<dbReference type="InterPro" id="IPR012337">
    <property type="entry name" value="RNaseH-like_sf"/>
</dbReference>
<dbReference type="Pfam" id="PF02171">
    <property type="entry name" value="Piwi"/>
    <property type="match status" value="1"/>
</dbReference>
<dbReference type="Gene3D" id="3.30.420.10">
    <property type="entry name" value="Ribonuclease H-like superfamily/Ribonuclease H"/>
    <property type="match status" value="1"/>
</dbReference>
<dbReference type="InterPro" id="IPR003100">
    <property type="entry name" value="PAZ_dom"/>
</dbReference>
<dbReference type="CDD" id="cd02846">
    <property type="entry name" value="PAZ_argonaute_like"/>
    <property type="match status" value="1"/>
</dbReference>
<dbReference type="PROSITE" id="PS50822">
    <property type="entry name" value="PIWI"/>
    <property type="match status" value="1"/>
</dbReference>
<dbReference type="AlphaFoldDB" id="A0A8E0VFE4"/>
<comment type="caution">
    <text evidence="3">The sequence shown here is derived from an EMBL/GenBank/DDBJ whole genome shotgun (WGS) entry which is preliminary data.</text>
</comment>
<feature type="domain" description="Piwi" evidence="2">
    <location>
        <begin position="447"/>
        <end position="742"/>
    </location>
</feature>
<name>A0A8E0VFE4_9TREM</name>
<evidence type="ECO:0000313" key="3">
    <source>
        <dbReference type="EMBL" id="KAA0184842.1"/>
    </source>
</evidence>
<dbReference type="CDD" id="cd04657">
    <property type="entry name" value="Piwi_ago-like"/>
    <property type="match status" value="1"/>
</dbReference>
<dbReference type="InterPro" id="IPR045246">
    <property type="entry name" value="Piwi_ago-like"/>
</dbReference>
<dbReference type="Proteomes" id="UP000728185">
    <property type="component" value="Unassembled WGS sequence"/>
</dbReference>
<protein>
    <submittedName>
        <fullName evidence="3">Eukaryotic translation initiation factor 2c</fullName>
    </submittedName>
</protein>
<dbReference type="Gene3D" id="3.40.50.2300">
    <property type="match status" value="1"/>
</dbReference>
<dbReference type="InterPro" id="IPR003165">
    <property type="entry name" value="Piwi"/>
</dbReference>
<reference evidence="3" key="1">
    <citation type="submission" date="2019-05" db="EMBL/GenBank/DDBJ databases">
        <title>Annotation for the trematode Fasciolopsis buski.</title>
        <authorList>
            <person name="Choi Y.-J."/>
        </authorList>
    </citation>
    <scope>NUCLEOTIDE SEQUENCE</scope>
    <source>
        <strain evidence="3">HT</strain>
        <tissue evidence="3">Whole worm</tissue>
    </source>
</reference>
<dbReference type="InterPro" id="IPR036085">
    <property type="entry name" value="PAZ_dom_sf"/>
</dbReference>
<dbReference type="Gene3D" id="2.170.260.10">
    <property type="entry name" value="paz domain"/>
    <property type="match status" value="1"/>
</dbReference>
<dbReference type="GO" id="GO:0003743">
    <property type="term" value="F:translation initiation factor activity"/>
    <property type="evidence" value="ECO:0007669"/>
    <property type="project" value="UniProtKB-KW"/>
</dbReference>
<dbReference type="SMART" id="SM00950">
    <property type="entry name" value="Piwi"/>
    <property type="match status" value="1"/>
</dbReference>
<organism evidence="3 4">
    <name type="scientific">Fasciolopsis buskii</name>
    <dbReference type="NCBI Taxonomy" id="27845"/>
    <lineage>
        <taxon>Eukaryota</taxon>
        <taxon>Metazoa</taxon>
        <taxon>Spiralia</taxon>
        <taxon>Lophotrochozoa</taxon>
        <taxon>Platyhelminthes</taxon>
        <taxon>Trematoda</taxon>
        <taxon>Digenea</taxon>
        <taxon>Plagiorchiida</taxon>
        <taxon>Echinostomata</taxon>
        <taxon>Echinostomatoidea</taxon>
        <taxon>Fasciolidae</taxon>
        <taxon>Fasciolopsis</taxon>
    </lineage>
</organism>
<dbReference type="GO" id="GO:0003723">
    <property type="term" value="F:RNA binding"/>
    <property type="evidence" value="ECO:0007669"/>
    <property type="project" value="InterPro"/>
</dbReference>
<keyword evidence="3" id="KW-0648">Protein biosynthesis</keyword>
<dbReference type="OrthoDB" id="10252740at2759"/>
<dbReference type="SUPFAM" id="SSF101690">
    <property type="entry name" value="PAZ domain"/>
    <property type="match status" value="1"/>
</dbReference>
<keyword evidence="4" id="KW-1185">Reference proteome</keyword>
<evidence type="ECO:0000259" key="2">
    <source>
        <dbReference type="PROSITE" id="PS50822"/>
    </source>
</evidence>
<dbReference type="PROSITE" id="PS50821">
    <property type="entry name" value="PAZ"/>
    <property type="match status" value="1"/>
</dbReference>